<feature type="transmembrane region" description="Helical" evidence="5">
    <location>
        <begin position="220"/>
        <end position="242"/>
    </location>
</feature>
<dbReference type="AlphaFoldDB" id="A0A8H4L9U3"/>
<evidence type="ECO:0000256" key="1">
    <source>
        <dbReference type="ARBA" id="ARBA00004141"/>
    </source>
</evidence>
<dbReference type="OrthoDB" id="4521223at2759"/>
<reference evidence="6 7" key="1">
    <citation type="submission" date="2020-01" db="EMBL/GenBank/DDBJ databases">
        <title>Identification and distribution of gene clusters putatively required for synthesis of sphingolipid metabolism inhibitors in phylogenetically diverse species of the filamentous fungus Fusarium.</title>
        <authorList>
            <person name="Kim H.-S."/>
            <person name="Busman M."/>
            <person name="Brown D.W."/>
            <person name="Divon H."/>
            <person name="Uhlig S."/>
            <person name="Proctor R.H."/>
        </authorList>
    </citation>
    <scope>NUCLEOTIDE SEQUENCE [LARGE SCALE GENOMIC DNA]</scope>
    <source>
        <strain evidence="6 7">NRRL 20459</strain>
    </source>
</reference>
<feature type="transmembrane region" description="Helical" evidence="5">
    <location>
        <begin position="129"/>
        <end position="153"/>
    </location>
</feature>
<dbReference type="Pfam" id="PF04479">
    <property type="entry name" value="RTA1"/>
    <property type="match status" value="1"/>
</dbReference>
<keyword evidence="7" id="KW-1185">Reference proteome</keyword>
<accession>A0A8H4L9U3</accession>
<name>A0A8H4L9U3_9HYPO</name>
<proteinExistence type="predicted"/>
<dbReference type="InterPro" id="IPR007568">
    <property type="entry name" value="RTA1"/>
</dbReference>
<evidence type="ECO:0000313" key="7">
    <source>
        <dbReference type="Proteomes" id="UP000554235"/>
    </source>
</evidence>
<dbReference type="PANTHER" id="PTHR31465:SF8">
    <property type="entry name" value="DOMAIN PROTEIN, PUTATIVE (AFU_ORTHOLOGUE AFUA_6G14140)-RELATED"/>
    <property type="match status" value="1"/>
</dbReference>
<protein>
    <submittedName>
        <fullName evidence="6">Rta1 domain</fullName>
    </submittedName>
</protein>
<sequence length="265" mass="29298">MPFLCVQIVLAFLKRVYSYSIVIAASCLIEALGYAGRILMHNNPWNRSGMRLQIVCLIIGPSFTAAGIYLTLKHFVRTNHPECSKLRPTLYTWIFIGCDIVSILLQAAGGGIAAGADKDPDKIDLGNNIIITGIAFQVVTMAGCGLLTVDYALRLFRRKRYFRHMEDQPIMGYSSSKTRIFQGAVTFAYVTVLVRCIYRIPEMAGGWGNPRMRNEKEFLLLDGLMIALAAIALTAFHPGFFFPAMRTGSQGKDKESSSPSNDVAL</sequence>
<evidence type="ECO:0000256" key="4">
    <source>
        <dbReference type="ARBA" id="ARBA00023136"/>
    </source>
</evidence>
<keyword evidence="2 5" id="KW-0812">Transmembrane</keyword>
<dbReference type="EMBL" id="JAADYS010001231">
    <property type="protein sequence ID" value="KAF4464172.1"/>
    <property type="molecule type" value="Genomic_DNA"/>
</dbReference>
<keyword evidence="4 5" id="KW-0472">Membrane</keyword>
<feature type="transmembrane region" description="Helical" evidence="5">
    <location>
        <begin position="90"/>
        <end position="109"/>
    </location>
</feature>
<dbReference type="GO" id="GO:0005886">
    <property type="term" value="C:plasma membrane"/>
    <property type="evidence" value="ECO:0007669"/>
    <property type="project" value="TreeGrafter"/>
</dbReference>
<evidence type="ECO:0000256" key="5">
    <source>
        <dbReference type="SAM" id="Phobius"/>
    </source>
</evidence>
<dbReference type="PANTHER" id="PTHR31465">
    <property type="entry name" value="PROTEIN RTA1-RELATED"/>
    <property type="match status" value="1"/>
</dbReference>
<dbReference type="GO" id="GO:0000324">
    <property type="term" value="C:fungal-type vacuole"/>
    <property type="evidence" value="ECO:0007669"/>
    <property type="project" value="TreeGrafter"/>
</dbReference>
<evidence type="ECO:0000313" key="6">
    <source>
        <dbReference type="EMBL" id="KAF4464172.1"/>
    </source>
</evidence>
<gene>
    <name evidence="6" type="ORF">FALBO_8994</name>
</gene>
<evidence type="ECO:0000256" key="3">
    <source>
        <dbReference type="ARBA" id="ARBA00022989"/>
    </source>
</evidence>
<feature type="transmembrane region" description="Helical" evidence="5">
    <location>
        <begin position="50"/>
        <end position="70"/>
    </location>
</feature>
<keyword evidence="3 5" id="KW-1133">Transmembrane helix</keyword>
<organism evidence="6 7">
    <name type="scientific">Fusarium albosuccineum</name>
    <dbReference type="NCBI Taxonomy" id="1237068"/>
    <lineage>
        <taxon>Eukaryota</taxon>
        <taxon>Fungi</taxon>
        <taxon>Dikarya</taxon>
        <taxon>Ascomycota</taxon>
        <taxon>Pezizomycotina</taxon>
        <taxon>Sordariomycetes</taxon>
        <taxon>Hypocreomycetidae</taxon>
        <taxon>Hypocreales</taxon>
        <taxon>Nectriaceae</taxon>
        <taxon>Fusarium</taxon>
        <taxon>Fusarium decemcellulare species complex</taxon>
    </lineage>
</organism>
<comment type="caution">
    <text evidence="6">The sequence shown here is derived from an EMBL/GenBank/DDBJ whole genome shotgun (WGS) entry which is preliminary data.</text>
</comment>
<comment type="subcellular location">
    <subcellularLocation>
        <location evidence="1">Membrane</location>
        <topology evidence="1">Multi-pass membrane protein</topology>
    </subcellularLocation>
</comment>
<evidence type="ECO:0000256" key="2">
    <source>
        <dbReference type="ARBA" id="ARBA00022692"/>
    </source>
</evidence>
<dbReference type="Proteomes" id="UP000554235">
    <property type="component" value="Unassembled WGS sequence"/>
</dbReference>